<evidence type="ECO:0000313" key="3">
    <source>
        <dbReference type="Proteomes" id="UP000230025"/>
    </source>
</evidence>
<organism evidence="2 3">
    <name type="scientific">bacterium (Candidatus Ratteibacteria) CG15_BIG_FIL_POST_REV_8_21_14_020_41_12</name>
    <dbReference type="NCBI Taxonomy" id="2014291"/>
    <lineage>
        <taxon>Bacteria</taxon>
        <taxon>Candidatus Ratteibacteria</taxon>
    </lineage>
</organism>
<protein>
    <submittedName>
        <fullName evidence="2">Uncharacterized protein</fullName>
    </submittedName>
</protein>
<gene>
    <name evidence="2" type="ORF">COW28_07255</name>
</gene>
<evidence type="ECO:0000313" key="2">
    <source>
        <dbReference type="EMBL" id="PIW31443.1"/>
    </source>
</evidence>
<sequence length="183" mass="20345">MKEEGKEYVVTGFKVPGDGWHVVEFQEGIGFLPGKGGEGIYQNERGFRTYKLPAIVKDDTDPDDGADISQLVGVEKGGTWLANILACVGLWEAVKNRFPGPNVSVFDTQVMDGIKTKLPGQTCMMKTELDKDNRARVKVMCSLSKYKGILREEKEKEATKKKGGKKVIEEQREEASSKGIDEW</sequence>
<comment type="caution">
    <text evidence="2">The sequence shown here is derived from an EMBL/GenBank/DDBJ whole genome shotgun (WGS) entry which is preliminary data.</text>
</comment>
<proteinExistence type="predicted"/>
<dbReference type="Proteomes" id="UP000230025">
    <property type="component" value="Unassembled WGS sequence"/>
</dbReference>
<dbReference type="EMBL" id="PFFY01000341">
    <property type="protein sequence ID" value="PIW31443.1"/>
    <property type="molecule type" value="Genomic_DNA"/>
</dbReference>
<dbReference type="AlphaFoldDB" id="A0A2M7GVT4"/>
<evidence type="ECO:0000256" key="1">
    <source>
        <dbReference type="SAM" id="MobiDB-lite"/>
    </source>
</evidence>
<feature type="region of interest" description="Disordered" evidence="1">
    <location>
        <begin position="155"/>
        <end position="183"/>
    </location>
</feature>
<reference evidence="3" key="1">
    <citation type="submission" date="2017-09" db="EMBL/GenBank/DDBJ databases">
        <title>Depth-based differentiation of microbial function through sediment-hosted aquifers and enrichment of novel symbionts in the deep terrestrial subsurface.</title>
        <authorList>
            <person name="Probst A.J."/>
            <person name="Ladd B."/>
            <person name="Jarett J.K."/>
            <person name="Geller-Mcgrath D.E."/>
            <person name="Sieber C.M.K."/>
            <person name="Emerson J.B."/>
            <person name="Anantharaman K."/>
            <person name="Thomas B.C."/>
            <person name="Malmstrom R."/>
            <person name="Stieglmeier M."/>
            <person name="Klingl A."/>
            <person name="Woyke T."/>
            <person name="Ryan C.M."/>
            <person name="Banfield J.F."/>
        </authorList>
    </citation>
    <scope>NUCLEOTIDE SEQUENCE [LARGE SCALE GENOMIC DNA]</scope>
</reference>
<accession>A0A2M7GVT4</accession>
<name>A0A2M7GVT4_9BACT</name>